<organism evidence="1">
    <name type="scientific">viral metagenome</name>
    <dbReference type="NCBI Taxonomy" id="1070528"/>
    <lineage>
        <taxon>unclassified sequences</taxon>
        <taxon>metagenomes</taxon>
        <taxon>organismal metagenomes</taxon>
    </lineage>
</organism>
<sequence length="71" mass="8591">MSNPRWMMEAEFEPEGYEYEDYDNEEGFAEENEEYYTTYGDGVCTVCMGGSFVRKIYITDDYYEEEEDYDF</sequence>
<protein>
    <submittedName>
        <fullName evidence="1">Uncharacterized protein</fullName>
    </submittedName>
</protein>
<dbReference type="AlphaFoldDB" id="A0A6C0K960"/>
<accession>A0A6C0K960</accession>
<name>A0A6C0K960_9ZZZZ</name>
<reference evidence="1" key="1">
    <citation type="journal article" date="2020" name="Nature">
        <title>Giant virus diversity and host interactions through global metagenomics.</title>
        <authorList>
            <person name="Schulz F."/>
            <person name="Roux S."/>
            <person name="Paez-Espino D."/>
            <person name="Jungbluth S."/>
            <person name="Walsh D.A."/>
            <person name="Denef V.J."/>
            <person name="McMahon K.D."/>
            <person name="Konstantinidis K.T."/>
            <person name="Eloe-Fadrosh E.A."/>
            <person name="Kyrpides N.C."/>
            <person name="Woyke T."/>
        </authorList>
    </citation>
    <scope>NUCLEOTIDE SEQUENCE</scope>
    <source>
        <strain evidence="1">GVMAG-S-1101178-73</strain>
    </source>
</reference>
<evidence type="ECO:0000313" key="1">
    <source>
        <dbReference type="EMBL" id="QHU13626.1"/>
    </source>
</evidence>
<proteinExistence type="predicted"/>
<dbReference type="EMBL" id="MN740823">
    <property type="protein sequence ID" value="QHU13626.1"/>
    <property type="molecule type" value="Genomic_DNA"/>
</dbReference>